<dbReference type="EMBL" id="MFNE01000018">
    <property type="protein sequence ID" value="OGG96171.1"/>
    <property type="molecule type" value="Genomic_DNA"/>
</dbReference>
<accession>A0A1F6GDI8</accession>
<dbReference type="AlphaFoldDB" id="A0A1F6GDI8"/>
<comment type="caution">
    <text evidence="1">The sequence shown here is derived from an EMBL/GenBank/DDBJ whole genome shotgun (WGS) entry which is preliminary data.</text>
</comment>
<reference evidence="1 2" key="1">
    <citation type="journal article" date="2016" name="Nat. Commun.">
        <title>Thousands of microbial genomes shed light on interconnected biogeochemical processes in an aquifer system.</title>
        <authorList>
            <person name="Anantharaman K."/>
            <person name="Brown C.T."/>
            <person name="Hug L.A."/>
            <person name="Sharon I."/>
            <person name="Castelle C.J."/>
            <person name="Probst A.J."/>
            <person name="Thomas B.C."/>
            <person name="Singh A."/>
            <person name="Wilkins M.J."/>
            <person name="Karaoz U."/>
            <person name="Brodie E.L."/>
            <person name="Williams K.H."/>
            <person name="Hubbard S.S."/>
            <person name="Banfield J.F."/>
        </authorList>
    </citation>
    <scope>NUCLEOTIDE SEQUENCE [LARGE SCALE GENOMIC DNA]</scope>
</reference>
<organism evidence="1 2">
    <name type="scientific">Candidatus Lambdaproteobacteria bacterium RIFOXYD2_FULL_50_16</name>
    <dbReference type="NCBI Taxonomy" id="1817772"/>
    <lineage>
        <taxon>Bacteria</taxon>
        <taxon>Pseudomonadati</taxon>
        <taxon>Pseudomonadota</taxon>
        <taxon>Candidatus Lambdaproteobacteria</taxon>
    </lineage>
</organism>
<sequence>MDFELSSEIKEQAVALAIKALAQEAGDVEVSQFGETLVEDLMHLLQMGNIKIGILRGTETDETRLQSLPFLRLGPDEPDFFPVPNPNGLGTKLEFEDTFFLLDPEDFLGFTE</sequence>
<proteinExistence type="predicted"/>
<name>A0A1F6GDI8_9PROT</name>
<dbReference type="Proteomes" id="UP000178449">
    <property type="component" value="Unassembled WGS sequence"/>
</dbReference>
<gene>
    <name evidence="1" type="ORF">A2527_04530</name>
</gene>
<evidence type="ECO:0000313" key="1">
    <source>
        <dbReference type="EMBL" id="OGG96171.1"/>
    </source>
</evidence>
<evidence type="ECO:0000313" key="2">
    <source>
        <dbReference type="Proteomes" id="UP000178449"/>
    </source>
</evidence>
<protein>
    <submittedName>
        <fullName evidence="1">Uncharacterized protein</fullName>
    </submittedName>
</protein>